<evidence type="ECO:0000313" key="7">
    <source>
        <dbReference type="Proteomes" id="UP001282284"/>
    </source>
</evidence>
<feature type="domain" description="Flagellar basal-body/hook protein C-terminal" evidence="4">
    <location>
        <begin position="228"/>
        <end position="272"/>
    </location>
</feature>
<feature type="domain" description="Flagellar basal body rod protein N-terminal" evidence="3">
    <location>
        <begin position="5"/>
        <end position="35"/>
    </location>
</feature>
<dbReference type="NCBIfam" id="TIGR03506">
    <property type="entry name" value="FlgEFG_subfam"/>
    <property type="match status" value="1"/>
</dbReference>
<sequence>MFRGFYTVGSGMIAQQRRTEMLANNMANANTSGFKAEQSSIRSFPEMFMSSLNATRIPTEKGLHMTGLLPVGELSTGVYMQETMPLFVQGSLRETGLTTDVALLEGNLPVDEETGTPGAVFFRLESDNGNEVYTKNGNFTLDPQGYLTNPMGYYVLDTNGNRIQLQNDDFRITADGVVMEGEGAVATLGVSFAAQPATLLKQGNGLFASSTGNLPEAQGVAGVGYSFQQGYLEGSNVDSAKTMTDMLAAYRAFEANQKILQAYDRSMEKAVNEIGRVN</sequence>
<protein>
    <submittedName>
        <fullName evidence="6">Flagellar hook-basal body protein</fullName>
    </submittedName>
</protein>
<dbReference type="InterPro" id="IPR037925">
    <property type="entry name" value="FlgE/F/G-like"/>
</dbReference>
<evidence type="ECO:0000259" key="3">
    <source>
        <dbReference type="Pfam" id="PF00460"/>
    </source>
</evidence>
<feature type="domain" description="Flagellar hook protein FlgE/F/G-like D1" evidence="5">
    <location>
        <begin position="118"/>
        <end position="178"/>
    </location>
</feature>
<dbReference type="Pfam" id="PF06429">
    <property type="entry name" value="Flg_bbr_C"/>
    <property type="match status" value="1"/>
</dbReference>
<comment type="subcellular location">
    <subcellularLocation>
        <location evidence="2">Bacterial flagellum basal body</location>
    </subcellularLocation>
</comment>
<dbReference type="PANTHER" id="PTHR30435:SF19">
    <property type="entry name" value="FLAGELLAR BASAL-BODY ROD PROTEIN FLGG"/>
    <property type="match status" value="1"/>
</dbReference>
<name>A0ABU4GAN8_9BACL</name>
<dbReference type="PROSITE" id="PS00588">
    <property type="entry name" value="FLAGELLA_BB_ROD"/>
    <property type="match status" value="1"/>
</dbReference>
<organism evidence="6 7">
    <name type="scientific">Sporosarcina saromensis</name>
    <dbReference type="NCBI Taxonomy" id="359365"/>
    <lineage>
        <taxon>Bacteria</taxon>
        <taxon>Bacillati</taxon>
        <taxon>Bacillota</taxon>
        <taxon>Bacilli</taxon>
        <taxon>Bacillales</taxon>
        <taxon>Caryophanaceae</taxon>
        <taxon>Sporosarcina</taxon>
    </lineage>
</organism>
<evidence type="ECO:0000256" key="1">
    <source>
        <dbReference type="ARBA" id="ARBA00009677"/>
    </source>
</evidence>
<keyword evidence="2" id="KW-0975">Bacterial flagellum</keyword>
<keyword evidence="6" id="KW-0969">Cilium</keyword>
<dbReference type="EMBL" id="JAUBDI010000012">
    <property type="protein sequence ID" value="MDW0114064.1"/>
    <property type="molecule type" value="Genomic_DNA"/>
</dbReference>
<keyword evidence="6" id="KW-0966">Cell projection</keyword>
<comment type="similarity">
    <text evidence="1 2">Belongs to the flagella basal body rod proteins family.</text>
</comment>
<reference evidence="6 7" key="1">
    <citation type="submission" date="2023-06" db="EMBL/GenBank/DDBJ databases">
        <title>Sporosarcina sp. nov., isolated from Korean traditional fermented seafood 'Jeotgal'.</title>
        <authorList>
            <person name="Yang A.I."/>
            <person name="Shin N.-R."/>
        </authorList>
    </citation>
    <scope>NUCLEOTIDE SEQUENCE [LARGE SCALE GENOMIC DNA]</scope>
    <source>
        <strain evidence="6 7">KCTC13119</strain>
    </source>
</reference>
<keyword evidence="6" id="KW-0282">Flagellum</keyword>
<gene>
    <name evidence="6" type="ORF">QT711_12780</name>
</gene>
<dbReference type="InterPro" id="IPR001444">
    <property type="entry name" value="Flag_bb_rod_N"/>
</dbReference>
<evidence type="ECO:0000259" key="4">
    <source>
        <dbReference type="Pfam" id="PF06429"/>
    </source>
</evidence>
<dbReference type="InterPro" id="IPR020013">
    <property type="entry name" value="Flagellar_FlgE/F/G"/>
</dbReference>
<dbReference type="Pfam" id="PF22692">
    <property type="entry name" value="LlgE_F_G_D1"/>
    <property type="match status" value="1"/>
</dbReference>
<dbReference type="PANTHER" id="PTHR30435">
    <property type="entry name" value="FLAGELLAR PROTEIN"/>
    <property type="match status" value="1"/>
</dbReference>
<accession>A0ABU4GAN8</accession>
<dbReference type="RefSeq" id="WP_317944838.1">
    <property type="nucleotide sequence ID" value="NZ_JAUBDI010000012.1"/>
</dbReference>
<dbReference type="InterPro" id="IPR053967">
    <property type="entry name" value="LlgE_F_G-like_D1"/>
</dbReference>
<evidence type="ECO:0000313" key="6">
    <source>
        <dbReference type="EMBL" id="MDW0114064.1"/>
    </source>
</evidence>
<evidence type="ECO:0000256" key="2">
    <source>
        <dbReference type="RuleBase" id="RU362116"/>
    </source>
</evidence>
<dbReference type="Pfam" id="PF00460">
    <property type="entry name" value="Flg_bb_rod"/>
    <property type="match status" value="1"/>
</dbReference>
<comment type="caution">
    <text evidence="6">The sequence shown here is derived from an EMBL/GenBank/DDBJ whole genome shotgun (WGS) entry which is preliminary data.</text>
</comment>
<keyword evidence="7" id="KW-1185">Reference proteome</keyword>
<dbReference type="Proteomes" id="UP001282284">
    <property type="component" value="Unassembled WGS sequence"/>
</dbReference>
<dbReference type="InterPro" id="IPR010930">
    <property type="entry name" value="Flg_bb/hook_C_dom"/>
</dbReference>
<dbReference type="InterPro" id="IPR019776">
    <property type="entry name" value="Flagellar_basal_body_rod_CS"/>
</dbReference>
<proteinExistence type="inferred from homology"/>
<evidence type="ECO:0000259" key="5">
    <source>
        <dbReference type="Pfam" id="PF22692"/>
    </source>
</evidence>
<dbReference type="SUPFAM" id="SSF117143">
    <property type="entry name" value="Flagellar hook protein flgE"/>
    <property type="match status" value="1"/>
</dbReference>